<keyword evidence="2" id="KW-1185">Reference proteome</keyword>
<sequence>MLRLEKVARNINKGPSLELLVGCPLDYHKKNMVNKQWNTMERSGMIFSKNQSIWMMNMSIRGHLQGKSP</sequence>
<organism evidence="1 2">
    <name type="scientific">Solanum commersonii</name>
    <name type="common">Commerson's wild potato</name>
    <name type="synonym">Commerson's nightshade</name>
    <dbReference type="NCBI Taxonomy" id="4109"/>
    <lineage>
        <taxon>Eukaryota</taxon>
        <taxon>Viridiplantae</taxon>
        <taxon>Streptophyta</taxon>
        <taxon>Embryophyta</taxon>
        <taxon>Tracheophyta</taxon>
        <taxon>Spermatophyta</taxon>
        <taxon>Magnoliopsida</taxon>
        <taxon>eudicotyledons</taxon>
        <taxon>Gunneridae</taxon>
        <taxon>Pentapetalae</taxon>
        <taxon>asterids</taxon>
        <taxon>lamiids</taxon>
        <taxon>Solanales</taxon>
        <taxon>Solanaceae</taxon>
        <taxon>Solanoideae</taxon>
        <taxon>Solaneae</taxon>
        <taxon>Solanum</taxon>
    </lineage>
</organism>
<comment type="caution">
    <text evidence="1">The sequence shown here is derived from an EMBL/GenBank/DDBJ whole genome shotgun (WGS) entry which is preliminary data.</text>
</comment>
<dbReference type="EMBL" id="JACXVP010000012">
    <property type="protein sequence ID" value="KAG5571447.1"/>
    <property type="molecule type" value="Genomic_DNA"/>
</dbReference>
<dbReference type="Proteomes" id="UP000824120">
    <property type="component" value="Chromosome 12"/>
</dbReference>
<reference evidence="1 2" key="1">
    <citation type="submission" date="2020-09" db="EMBL/GenBank/DDBJ databases">
        <title>De no assembly of potato wild relative species, Solanum commersonii.</title>
        <authorList>
            <person name="Cho K."/>
        </authorList>
    </citation>
    <scope>NUCLEOTIDE SEQUENCE [LARGE SCALE GENOMIC DNA]</scope>
    <source>
        <strain evidence="1">LZ3.2</strain>
        <tissue evidence="1">Leaf</tissue>
    </source>
</reference>
<evidence type="ECO:0000313" key="1">
    <source>
        <dbReference type="EMBL" id="KAG5571447.1"/>
    </source>
</evidence>
<protein>
    <submittedName>
        <fullName evidence="1">Uncharacterized protein</fullName>
    </submittedName>
</protein>
<gene>
    <name evidence="1" type="ORF">H5410_061213</name>
</gene>
<accession>A0A9J5W7Y6</accession>
<name>A0A9J5W7Y6_SOLCO</name>
<proteinExistence type="predicted"/>
<dbReference type="AlphaFoldDB" id="A0A9J5W7Y6"/>
<evidence type="ECO:0000313" key="2">
    <source>
        <dbReference type="Proteomes" id="UP000824120"/>
    </source>
</evidence>